<dbReference type="PANTHER" id="PTHR46481:SF9">
    <property type="entry name" value="ZINC FINGER BED DOMAIN-CONTAINING PROTEIN 1-LIKE"/>
    <property type="match status" value="1"/>
</dbReference>
<dbReference type="KEGG" id="aqu:100635245"/>
<evidence type="ECO:0000256" key="3">
    <source>
        <dbReference type="ARBA" id="ARBA00022771"/>
    </source>
</evidence>
<dbReference type="EnsemblMetazoa" id="XM_003390986.3">
    <property type="protein sequence ID" value="XP_003391034.1"/>
    <property type="gene ID" value="LOC100635245"/>
</dbReference>
<keyword evidence="6" id="KW-0238">DNA-binding</keyword>
<dbReference type="PANTHER" id="PTHR46481">
    <property type="entry name" value="ZINC FINGER BED DOMAIN-CONTAINING PROTEIN 4"/>
    <property type="match status" value="1"/>
</dbReference>
<name>A0A1X7T780_AMPQE</name>
<dbReference type="EnsemblMetazoa" id="Aqu2.1.10244_001">
    <property type="protein sequence ID" value="Aqu2.1.10244_001"/>
    <property type="gene ID" value="Aqu2.1.10244"/>
</dbReference>
<protein>
    <recommendedName>
        <fullName evidence="10">BED-type domain-containing protein</fullName>
    </recommendedName>
</protein>
<dbReference type="AlphaFoldDB" id="A0A1X7T780"/>
<dbReference type="SUPFAM" id="SSF53098">
    <property type="entry name" value="Ribonuclease H-like"/>
    <property type="match status" value="1"/>
</dbReference>
<evidence type="ECO:0000256" key="4">
    <source>
        <dbReference type="ARBA" id="ARBA00022833"/>
    </source>
</evidence>
<dbReference type="GO" id="GO:0005634">
    <property type="term" value="C:nucleus"/>
    <property type="evidence" value="ECO:0007669"/>
    <property type="project" value="UniProtKB-SubCell"/>
</dbReference>
<gene>
    <name evidence="11" type="primary">100635245</name>
</gene>
<keyword evidence="8" id="KW-0539">Nucleus</keyword>
<reference evidence="12" key="1">
    <citation type="journal article" date="2010" name="Nature">
        <title>The Amphimedon queenslandica genome and the evolution of animal complexity.</title>
        <authorList>
            <person name="Srivastava M."/>
            <person name="Simakov O."/>
            <person name="Chapman J."/>
            <person name="Fahey B."/>
            <person name="Gauthier M.E."/>
            <person name="Mitros T."/>
            <person name="Richards G.S."/>
            <person name="Conaco C."/>
            <person name="Dacre M."/>
            <person name="Hellsten U."/>
            <person name="Larroux C."/>
            <person name="Putnam N.H."/>
            <person name="Stanke M."/>
            <person name="Adamska M."/>
            <person name="Darling A."/>
            <person name="Degnan S.M."/>
            <person name="Oakley T.H."/>
            <person name="Plachetzki D.C."/>
            <person name="Zhai Y."/>
            <person name="Adamski M."/>
            <person name="Calcino A."/>
            <person name="Cummins S.F."/>
            <person name="Goodstein D.M."/>
            <person name="Harris C."/>
            <person name="Jackson D.J."/>
            <person name="Leys S.P."/>
            <person name="Shu S."/>
            <person name="Woodcroft B.J."/>
            <person name="Vervoort M."/>
            <person name="Kosik K.S."/>
            <person name="Manning G."/>
            <person name="Degnan B.M."/>
            <person name="Rokhsar D.S."/>
        </authorList>
    </citation>
    <scope>NUCLEOTIDE SEQUENCE [LARGE SCALE GENOMIC DNA]</scope>
</reference>
<keyword evidence="7" id="KW-0804">Transcription</keyword>
<dbReference type="InterPro" id="IPR003656">
    <property type="entry name" value="Znf_BED"/>
</dbReference>
<dbReference type="InParanoid" id="A0A1X7T780"/>
<dbReference type="GO" id="GO:0003677">
    <property type="term" value="F:DNA binding"/>
    <property type="evidence" value="ECO:0007669"/>
    <property type="project" value="UniProtKB-KW"/>
</dbReference>
<evidence type="ECO:0000256" key="8">
    <source>
        <dbReference type="ARBA" id="ARBA00023242"/>
    </source>
</evidence>
<evidence type="ECO:0000256" key="2">
    <source>
        <dbReference type="ARBA" id="ARBA00022723"/>
    </source>
</evidence>
<dbReference type="SUPFAM" id="SSF57667">
    <property type="entry name" value="beta-beta-alpha zinc fingers"/>
    <property type="match status" value="1"/>
</dbReference>
<dbReference type="OrthoDB" id="1607513at2759"/>
<comment type="subcellular location">
    <subcellularLocation>
        <location evidence="1">Nucleus</location>
    </subcellularLocation>
</comment>
<dbReference type="InterPro" id="IPR012337">
    <property type="entry name" value="RNaseH-like_sf"/>
</dbReference>
<evidence type="ECO:0000313" key="11">
    <source>
        <dbReference type="EnsemblMetazoa" id="Aqu2.1.10244_001"/>
    </source>
</evidence>
<dbReference type="GO" id="GO:0046983">
    <property type="term" value="F:protein dimerization activity"/>
    <property type="evidence" value="ECO:0007669"/>
    <property type="project" value="InterPro"/>
</dbReference>
<dbReference type="InterPro" id="IPR036236">
    <property type="entry name" value="Znf_C2H2_sf"/>
</dbReference>
<dbReference type="SMART" id="SM00614">
    <property type="entry name" value="ZnF_BED"/>
    <property type="match status" value="1"/>
</dbReference>
<evidence type="ECO:0000256" key="7">
    <source>
        <dbReference type="ARBA" id="ARBA00023163"/>
    </source>
</evidence>
<proteinExistence type="predicted"/>
<evidence type="ECO:0000313" key="12">
    <source>
        <dbReference type="Proteomes" id="UP000007879"/>
    </source>
</evidence>
<dbReference type="eggNOG" id="KOG1121">
    <property type="taxonomic scope" value="Eukaryota"/>
</dbReference>
<evidence type="ECO:0000256" key="1">
    <source>
        <dbReference type="ARBA" id="ARBA00004123"/>
    </source>
</evidence>
<dbReference type="Gene3D" id="1.10.10.1070">
    <property type="entry name" value="Zinc finger, BED domain-containing"/>
    <property type="match status" value="1"/>
</dbReference>
<dbReference type="Pfam" id="PF02892">
    <property type="entry name" value="zf-BED"/>
    <property type="match status" value="1"/>
</dbReference>
<dbReference type="PROSITE" id="PS50808">
    <property type="entry name" value="ZF_BED"/>
    <property type="match status" value="1"/>
</dbReference>
<dbReference type="InterPro" id="IPR052035">
    <property type="entry name" value="ZnF_BED_domain_contain"/>
</dbReference>
<dbReference type="Proteomes" id="UP000007879">
    <property type="component" value="Unassembled WGS sequence"/>
</dbReference>
<keyword evidence="5" id="KW-0805">Transcription regulation</keyword>
<dbReference type="GO" id="GO:0008270">
    <property type="term" value="F:zinc ion binding"/>
    <property type="evidence" value="ECO:0007669"/>
    <property type="project" value="UniProtKB-KW"/>
</dbReference>
<dbReference type="InterPro" id="IPR008906">
    <property type="entry name" value="HATC_C_dom"/>
</dbReference>
<accession>A0A1X7T780</accession>
<feature type="domain" description="BED-type" evidence="10">
    <location>
        <begin position="7"/>
        <end position="67"/>
    </location>
</feature>
<keyword evidence="4" id="KW-0862">Zinc</keyword>
<sequence>MAAIVHKRKSPMWEFFEEPVVSDKVDSKGKAIKKVPCKLCEQVLADGGTTNLLNHLQAKHPEEFKRCSFEGRQSTSKQSSISNIFKKCSAQHAAAITDRVADFVAMDLRPLSIVDGKGFKRLFSYIEPDYTLPSRTHLTSICQRKFKTVKEELLTTLESIPYVSVTSDIWTSRVTQAYITLTVHFITNTWKMESKVLQTQEMPERHTGEHISLRLSSASQQWKIKDKIVALVRDNAANMVLASQLLDDWDDMPCFAHTLQLAVKAGLDLPLITRVSAVCRKIVGHFKHSVRAMEALREKQKSMNISQHSLIQDVSTRWNSTYFMYERLIEQRWAIYAVIHDDNITPSDQRHLDLKPEQWELLSQLSVVLKPLQVATTALSKDQNVSSSLIYPVVNGLVKCHLKIGTDDHQMIVRFKETVKEELLSRFAFIPDSVPAISVALDPRYHHLGFFSSEEQSQVRDIISIKADALHLANSENDSTEPRVKKRKEDSAMSFLLGTECDNNSNQAWRDELKLFQIEPQIHHDSDPLEWWKANESRFPTIARIARRYLCVPATSVPSERVFSAAGLVINNKRSSLTPENADMLIFLSKNM</sequence>
<organism evidence="11">
    <name type="scientific">Amphimedon queenslandica</name>
    <name type="common">Sponge</name>
    <dbReference type="NCBI Taxonomy" id="400682"/>
    <lineage>
        <taxon>Eukaryota</taxon>
        <taxon>Metazoa</taxon>
        <taxon>Porifera</taxon>
        <taxon>Demospongiae</taxon>
        <taxon>Heteroscleromorpha</taxon>
        <taxon>Haplosclerida</taxon>
        <taxon>Niphatidae</taxon>
        <taxon>Amphimedon</taxon>
    </lineage>
</organism>
<evidence type="ECO:0000259" key="10">
    <source>
        <dbReference type="PROSITE" id="PS50808"/>
    </source>
</evidence>
<keyword evidence="3 9" id="KW-0863">Zinc-finger</keyword>
<keyword evidence="12" id="KW-1185">Reference proteome</keyword>
<evidence type="ECO:0000256" key="6">
    <source>
        <dbReference type="ARBA" id="ARBA00023125"/>
    </source>
</evidence>
<evidence type="ECO:0000256" key="5">
    <source>
        <dbReference type="ARBA" id="ARBA00023015"/>
    </source>
</evidence>
<keyword evidence="2" id="KW-0479">Metal-binding</keyword>
<dbReference type="SUPFAM" id="SSF140996">
    <property type="entry name" value="Hermes dimerisation domain"/>
    <property type="match status" value="1"/>
</dbReference>
<dbReference type="OMA" id="SIIHEWG"/>
<reference evidence="11" key="2">
    <citation type="submission" date="2017-05" db="UniProtKB">
        <authorList>
            <consortium name="EnsemblMetazoa"/>
        </authorList>
    </citation>
    <scope>IDENTIFICATION</scope>
</reference>
<evidence type="ECO:0000256" key="9">
    <source>
        <dbReference type="PROSITE-ProRule" id="PRU00027"/>
    </source>
</evidence>
<dbReference type="Pfam" id="PF05699">
    <property type="entry name" value="Dimer_Tnp_hAT"/>
    <property type="match status" value="1"/>
</dbReference>